<dbReference type="EMBL" id="UYYG01001160">
    <property type="protein sequence ID" value="VDN57505.1"/>
    <property type="molecule type" value="Genomic_DNA"/>
</dbReference>
<dbReference type="InterPro" id="IPR017853">
    <property type="entry name" value="GH"/>
</dbReference>
<reference evidence="12 14" key="2">
    <citation type="submission" date="2018-11" db="EMBL/GenBank/DDBJ databases">
        <authorList>
            <consortium name="Pathogen Informatics"/>
        </authorList>
    </citation>
    <scope>NUCLEOTIDE SEQUENCE [LARGE SCALE GENOMIC DNA]</scope>
</reference>
<comment type="similarity">
    <text evidence="2">Belongs to the glycosyl hydrolase 29 family.</text>
</comment>
<dbReference type="WBParaSite" id="DME_0000331901-mRNA-1">
    <property type="protein sequence ID" value="DME_0000331901-mRNA-1"/>
    <property type="gene ID" value="DME_0000331901"/>
</dbReference>
<evidence type="ECO:0000256" key="4">
    <source>
        <dbReference type="ARBA" id="ARBA00022729"/>
    </source>
</evidence>
<dbReference type="InterPro" id="IPR057739">
    <property type="entry name" value="Glyco_hydro_29_N"/>
</dbReference>
<evidence type="ECO:0000256" key="1">
    <source>
        <dbReference type="ARBA" id="ARBA00004071"/>
    </source>
</evidence>
<organism evidence="13 15">
    <name type="scientific">Dracunculus medinensis</name>
    <name type="common">Guinea worm</name>
    <dbReference type="NCBI Taxonomy" id="318479"/>
    <lineage>
        <taxon>Eukaryota</taxon>
        <taxon>Metazoa</taxon>
        <taxon>Ecdysozoa</taxon>
        <taxon>Nematoda</taxon>
        <taxon>Chromadorea</taxon>
        <taxon>Rhabditida</taxon>
        <taxon>Spirurina</taxon>
        <taxon>Dracunculoidea</taxon>
        <taxon>Dracunculidae</taxon>
        <taxon>Dracunculus</taxon>
    </lineage>
</organism>
<dbReference type="GO" id="GO:0016139">
    <property type="term" value="P:glycoside catabolic process"/>
    <property type="evidence" value="ECO:0007669"/>
    <property type="project" value="TreeGrafter"/>
</dbReference>
<feature type="chain" id="PRO_5041041624" description="Putative alpha-L-fucosidase" evidence="10">
    <location>
        <begin position="19"/>
        <end position="506"/>
    </location>
</feature>
<dbReference type="OrthoDB" id="6039950at2759"/>
<protein>
    <recommendedName>
        <fullName evidence="8">Putative alpha-L-fucosidase</fullName>
        <ecNumber evidence="3">3.2.1.51</ecNumber>
    </recommendedName>
    <alternativeName>
        <fullName evidence="9">Alpha-L-fucoside fucohydrolase</fullName>
    </alternativeName>
</protein>
<dbReference type="PROSITE" id="PS00385">
    <property type="entry name" value="ALPHA_L_FUCOSIDASE"/>
    <property type="match status" value="1"/>
</dbReference>
<keyword evidence="14" id="KW-1185">Reference proteome</keyword>
<keyword evidence="6" id="KW-0325">Glycoprotein</keyword>
<dbReference type="Proteomes" id="UP000274756">
    <property type="component" value="Unassembled WGS sequence"/>
</dbReference>
<dbReference type="STRING" id="318479.A0A0N4U8F3"/>
<dbReference type="SMART" id="SM00812">
    <property type="entry name" value="Alpha_L_fucos"/>
    <property type="match status" value="1"/>
</dbReference>
<evidence type="ECO:0000256" key="2">
    <source>
        <dbReference type="ARBA" id="ARBA00007951"/>
    </source>
</evidence>
<dbReference type="Pfam" id="PF01120">
    <property type="entry name" value="Alpha_L_fucos"/>
    <property type="match status" value="1"/>
</dbReference>
<dbReference type="InterPro" id="IPR016286">
    <property type="entry name" value="FUC_metazoa-typ"/>
</dbReference>
<evidence type="ECO:0000313" key="12">
    <source>
        <dbReference type="EMBL" id="VDN57505.1"/>
    </source>
</evidence>
<feature type="signal peptide" evidence="10">
    <location>
        <begin position="1"/>
        <end position="18"/>
    </location>
</feature>
<dbReference type="Gene3D" id="3.20.20.80">
    <property type="entry name" value="Glycosidases"/>
    <property type="match status" value="1"/>
</dbReference>
<dbReference type="PANTHER" id="PTHR10030:SF37">
    <property type="entry name" value="ALPHA-L-FUCOSIDASE-RELATED"/>
    <property type="match status" value="1"/>
</dbReference>
<dbReference type="SUPFAM" id="SSF51445">
    <property type="entry name" value="(Trans)glycosidases"/>
    <property type="match status" value="1"/>
</dbReference>
<dbReference type="InterPro" id="IPR000933">
    <property type="entry name" value="Glyco_hydro_29"/>
</dbReference>
<evidence type="ECO:0000256" key="5">
    <source>
        <dbReference type="ARBA" id="ARBA00022801"/>
    </source>
</evidence>
<evidence type="ECO:0000313" key="13">
    <source>
        <dbReference type="Proteomes" id="UP000038040"/>
    </source>
</evidence>
<evidence type="ECO:0000313" key="14">
    <source>
        <dbReference type="Proteomes" id="UP000274756"/>
    </source>
</evidence>
<reference evidence="15" key="1">
    <citation type="submission" date="2017-02" db="UniProtKB">
        <authorList>
            <consortium name="WormBaseParasite"/>
        </authorList>
    </citation>
    <scope>IDENTIFICATION</scope>
</reference>
<evidence type="ECO:0000256" key="3">
    <source>
        <dbReference type="ARBA" id="ARBA00012662"/>
    </source>
</evidence>
<keyword evidence="4 10" id="KW-0732">Signal</keyword>
<dbReference type="PANTHER" id="PTHR10030">
    <property type="entry name" value="ALPHA-L-FUCOSIDASE"/>
    <property type="match status" value="1"/>
</dbReference>
<dbReference type="PRINTS" id="PR00741">
    <property type="entry name" value="GLHYDRLASE29"/>
</dbReference>
<keyword evidence="7" id="KW-0326">Glycosidase</keyword>
<dbReference type="EC" id="3.2.1.51" evidence="3"/>
<proteinExistence type="inferred from homology"/>
<gene>
    <name evidence="12" type="ORF">DME_LOCUS7478</name>
</gene>
<dbReference type="FunFam" id="3.20.20.80:FF:000027">
    <property type="entry name" value="Alpha-L-fucosidase"/>
    <property type="match status" value="1"/>
</dbReference>
<dbReference type="GO" id="GO:0005764">
    <property type="term" value="C:lysosome"/>
    <property type="evidence" value="ECO:0007669"/>
    <property type="project" value="TreeGrafter"/>
</dbReference>
<dbReference type="AlphaFoldDB" id="A0A0N4U8F3"/>
<evidence type="ECO:0000256" key="10">
    <source>
        <dbReference type="SAM" id="SignalP"/>
    </source>
</evidence>
<accession>A0A0N4U8F3</accession>
<keyword evidence="5" id="KW-0378">Hydrolase</keyword>
<dbReference type="Proteomes" id="UP000038040">
    <property type="component" value="Unplaced"/>
</dbReference>
<evidence type="ECO:0000259" key="11">
    <source>
        <dbReference type="Pfam" id="PF01120"/>
    </source>
</evidence>
<dbReference type="GO" id="GO:0004560">
    <property type="term" value="F:alpha-L-fucosidase activity"/>
    <property type="evidence" value="ECO:0007669"/>
    <property type="project" value="UniProtKB-EC"/>
</dbReference>
<comment type="function">
    <text evidence="1">Alpha-L-fucosidase is responsible for hydrolyzing the alpha-1,6-linked fucose joined to the reducing-end N-acetylglucosamine of the carbohydrate moieties of glycoproteins.</text>
</comment>
<evidence type="ECO:0000256" key="6">
    <source>
        <dbReference type="ARBA" id="ARBA00023180"/>
    </source>
</evidence>
<evidence type="ECO:0000313" key="15">
    <source>
        <dbReference type="WBParaSite" id="DME_0000331901-mRNA-1"/>
    </source>
</evidence>
<name>A0A0N4U8F3_DRAME</name>
<sequence>MSLTLIIFLISLLHSAKSEFSDKLKSAKYEPTWESIDSRPIPLWYQKAKFGIFCHWGVYSVPAFKSEWFWWQWKTARNLAVLEFMRKNYRPETTYADFAHEFTAEFFDANKFREIVEASGAKYFVFTSKHHEGYTMWPSKTSWNWNSVDVGPKKDIVGELKTAFSSAGIHFGLYFSLFEFFNPYYIQDQQKNTSDYVERRSYPQLLELVNIYEPELIWSDGDWEMSENYWKSKEFLAWLYNESPIKDNVVVNDRWGTGVMGNHGGFLTYSDNFNPGHLLPRKWENCMTLDKYSWGFRKNLESSDVRNVSQLIRELVTTIACNGNFLLNVGPNKYGIIPAIFEDRLRELGKWVNRNKDAIFDTYPWMYQNDSVDIWYTVSLPNSNVIRSSLAWTKHTKGSKLYVFFLEFPAKNKVELPSVLFTEQIKAAVLLDNDLSEEIPIIGSKGKPIILNFSSHQRLIRYNQIVVRIENFDAIYHDPIKYLTKHRIIDANKKFQTINIHNVRRK</sequence>
<dbReference type="InterPro" id="IPR018526">
    <property type="entry name" value="Glyco_hydro_29_CS"/>
</dbReference>
<evidence type="ECO:0000256" key="8">
    <source>
        <dbReference type="ARBA" id="ARBA00074133"/>
    </source>
</evidence>
<evidence type="ECO:0000256" key="7">
    <source>
        <dbReference type="ARBA" id="ARBA00023295"/>
    </source>
</evidence>
<dbReference type="GO" id="GO:0006004">
    <property type="term" value="P:fucose metabolic process"/>
    <property type="evidence" value="ECO:0007669"/>
    <property type="project" value="InterPro"/>
</dbReference>
<evidence type="ECO:0000256" key="9">
    <source>
        <dbReference type="ARBA" id="ARBA00081661"/>
    </source>
</evidence>
<feature type="domain" description="Glycoside hydrolase family 29 N-terminal" evidence="11">
    <location>
        <begin position="23"/>
        <end position="356"/>
    </location>
</feature>